<dbReference type="EMBL" id="KB446560">
    <property type="protein sequence ID" value="EME80702.1"/>
    <property type="molecule type" value="Genomic_DNA"/>
</dbReference>
<keyword evidence="2" id="KW-1185">Reference proteome</keyword>
<reference evidence="1 2" key="1">
    <citation type="journal article" date="2012" name="PLoS Pathog.">
        <title>Diverse lifestyles and strategies of plant pathogenesis encoded in the genomes of eighteen Dothideomycetes fungi.</title>
        <authorList>
            <person name="Ohm R.A."/>
            <person name="Feau N."/>
            <person name="Henrissat B."/>
            <person name="Schoch C.L."/>
            <person name="Horwitz B.A."/>
            <person name="Barry K.W."/>
            <person name="Condon B.J."/>
            <person name="Copeland A.C."/>
            <person name="Dhillon B."/>
            <person name="Glaser F."/>
            <person name="Hesse C.N."/>
            <person name="Kosti I."/>
            <person name="LaButti K."/>
            <person name="Lindquist E.A."/>
            <person name="Lucas S."/>
            <person name="Salamov A.A."/>
            <person name="Bradshaw R.E."/>
            <person name="Ciuffetti L."/>
            <person name="Hamelin R.C."/>
            <person name="Kema G.H.J."/>
            <person name="Lawrence C."/>
            <person name="Scott J.A."/>
            <person name="Spatafora J.W."/>
            <person name="Turgeon B.G."/>
            <person name="de Wit P.J.G.M."/>
            <person name="Zhong S."/>
            <person name="Goodwin S.B."/>
            <person name="Grigoriev I.V."/>
        </authorList>
    </citation>
    <scope>NUCLEOTIDE SEQUENCE [LARGE SCALE GENOMIC DNA]</scope>
    <source>
        <strain evidence="1 2">CIRAD86</strain>
    </source>
</reference>
<proteinExistence type="predicted"/>
<gene>
    <name evidence="1" type="ORF">MYCFIDRAFT_208143</name>
</gene>
<dbReference type="KEGG" id="pfj:MYCFIDRAFT_208143"/>
<dbReference type="GeneID" id="19336650"/>
<accession>M3ATA0</accession>
<evidence type="ECO:0000313" key="2">
    <source>
        <dbReference type="Proteomes" id="UP000016932"/>
    </source>
</evidence>
<sequence>MRLALRCKENDQHRHWLTSPEKPRWHGYGAKCQVRRSEYVLMVDLPRAERLSRLDLYVLGTRKCFETALINEDNDRQVMDISGAACIDCPFHPPRLLEKLVAIQIQIAYQLVPERLGGKLAHGLAP</sequence>
<organism evidence="1 2">
    <name type="scientific">Pseudocercospora fijiensis (strain CIRAD86)</name>
    <name type="common">Black leaf streak disease fungus</name>
    <name type="synonym">Mycosphaerella fijiensis</name>
    <dbReference type="NCBI Taxonomy" id="383855"/>
    <lineage>
        <taxon>Eukaryota</taxon>
        <taxon>Fungi</taxon>
        <taxon>Dikarya</taxon>
        <taxon>Ascomycota</taxon>
        <taxon>Pezizomycotina</taxon>
        <taxon>Dothideomycetes</taxon>
        <taxon>Dothideomycetidae</taxon>
        <taxon>Mycosphaerellales</taxon>
        <taxon>Mycosphaerellaceae</taxon>
        <taxon>Pseudocercospora</taxon>
    </lineage>
</organism>
<dbReference type="Proteomes" id="UP000016932">
    <property type="component" value="Unassembled WGS sequence"/>
</dbReference>
<evidence type="ECO:0000313" key="1">
    <source>
        <dbReference type="EMBL" id="EME80702.1"/>
    </source>
</evidence>
<protein>
    <submittedName>
        <fullName evidence="1">Uncharacterized protein</fullName>
    </submittedName>
</protein>
<dbReference type="VEuPathDB" id="FungiDB:MYCFIDRAFT_208143"/>
<dbReference type="HOGENOM" id="CLU_1982526_0_0_1"/>
<dbReference type="RefSeq" id="XP_007928111.1">
    <property type="nucleotide sequence ID" value="XM_007929920.1"/>
</dbReference>
<name>M3ATA0_PSEFD</name>
<dbReference type="AlphaFoldDB" id="M3ATA0"/>